<dbReference type="GO" id="GO:0003677">
    <property type="term" value="F:DNA binding"/>
    <property type="evidence" value="ECO:0007669"/>
    <property type="project" value="InterPro"/>
</dbReference>
<dbReference type="Gene3D" id="1.10.443.10">
    <property type="entry name" value="Intergrase catalytic core"/>
    <property type="match status" value="1"/>
</dbReference>
<feature type="domain" description="Putative integrase N-terminal" evidence="2">
    <location>
        <begin position="1"/>
        <end position="83"/>
    </location>
</feature>
<evidence type="ECO:0000313" key="5">
    <source>
        <dbReference type="Proteomes" id="UP000596083"/>
    </source>
</evidence>
<keyword evidence="1" id="KW-0233">DNA recombination</keyword>
<dbReference type="SUPFAM" id="SSF56349">
    <property type="entry name" value="DNA breaking-rejoining enzymes"/>
    <property type="match status" value="1"/>
</dbReference>
<name>A0A7T7KNU1_9HYPH</name>
<evidence type="ECO:0000259" key="2">
    <source>
        <dbReference type="Pfam" id="PF12834"/>
    </source>
</evidence>
<organism evidence="4 5">
    <name type="scientific">Martelella lutilitoris</name>
    <dbReference type="NCBI Taxonomy" id="2583532"/>
    <lineage>
        <taxon>Bacteria</taxon>
        <taxon>Pseudomonadati</taxon>
        <taxon>Pseudomonadota</taxon>
        <taxon>Alphaproteobacteria</taxon>
        <taxon>Hyphomicrobiales</taxon>
        <taxon>Aurantimonadaceae</taxon>
        <taxon>Martelella</taxon>
    </lineage>
</organism>
<feature type="domain" description="Integrase catalytic" evidence="3">
    <location>
        <begin position="130"/>
        <end position="234"/>
    </location>
</feature>
<dbReference type="Pfam" id="PF12834">
    <property type="entry name" value="Phage_int_SAM_2"/>
    <property type="match status" value="1"/>
</dbReference>
<dbReference type="InterPro" id="IPR011010">
    <property type="entry name" value="DNA_brk_join_enz"/>
</dbReference>
<dbReference type="EMBL" id="CP066786">
    <property type="protein sequence ID" value="QQM32359.1"/>
    <property type="molecule type" value="Genomic_DNA"/>
</dbReference>
<dbReference type="GO" id="GO:0006310">
    <property type="term" value="P:DNA recombination"/>
    <property type="evidence" value="ECO:0007669"/>
    <property type="project" value="UniProtKB-KW"/>
</dbReference>
<dbReference type="Proteomes" id="UP000596083">
    <property type="component" value="Chromosome"/>
</dbReference>
<dbReference type="InterPro" id="IPR024457">
    <property type="entry name" value="Putative_integrase_N"/>
</dbReference>
<dbReference type="InterPro" id="IPR013762">
    <property type="entry name" value="Integrase-like_cat_sf"/>
</dbReference>
<reference evidence="4 5" key="1">
    <citation type="submission" date="2020-12" db="EMBL/GenBank/DDBJ databases">
        <authorList>
            <person name="Zheng R.K."/>
            <person name="Sun C.M."/>
        </authorList>
    </citation>
    <scope>NUCLEOTIDE SEQUENCE [LARGE SCALE GENOMIC DNA]</scope>
    <source>
        <strain evidence="4 5">ZRK001</strain>
    </source>
</reference>
<evidence type="ECO:0000259" key="3">
    <source>
        <dbReference type="Pfam" id="PF12835"/>
    </source>
</evidence>
<dbReference type="InterPro" id="IPR024456">
    <property type="entry name" value="Integrase_catalytic_putative"/>
</dbReference>
<evidence type="ECO:0000256" key="1">
    <source>
        <dbReference type="ARBA" id="ARBA00023172"/>
    </source>
</evidence>
<dbReference type="KEGG" id="mlut:JET14_09590"/>
<accession>A0A7T7KNU1</accession>
<sequence>MDDLTMDLTRLCRRNRDGSYGTQANRLRGLTAMANELRELGYRMPAAKSLKSKHVDALVEKWLDNEHTDATIRNRLTWLRWWAEKVDKSNVIHRDNARYGVNDRTNATRNRAKQFSQEKFNKLTCPYIKGAILLQAHFGLRREEAMKFRPQYAIGRDLISLKASWTKGGRPRVIPITTLQQRQVLQHLQKLVPGDGSLIPPQLTYVEQLKQYEYQTLKAGMRNTHGFRHTYAQQRYKVLTGQPCPINGGKLWQDMTPEEKTADRTARQTIALELGHGRISITDTYLGSAAR</sequence>
<evidence type="ECO:0000313" key="4">
    <source>
        <dbReference type="EMBL" id="QQM32359.1"/>
    </source>
</evidence>
<proteinExistence type="predicted"/>
<dbReference type="RefSeq" id="WP_200337807.1">
    <property type="nucleotide sequence ID" value="NZ_CP066786.1"/>
</dbReference>
<gene>
    <name evidence="4" type="ORF">JET14_09590</name>
</gene>
<dbReference type="AlphaFoldDB" id="A0A7T7KNU1"/>
<dbReference type="Pfam" id="PF12835">
    <property type="entry name" value="Integrase_1"/>
    <property type="match status" value="1"/>
</dbReference>
<dbReference type="GO" id="GO:0015074">
    <property type="term" value="P:DNA integration"/>
    <property type="evidence" value="ECO:0007669"/>
    <property type="project" value="InterPro"/>
</dbReference>
<protein>
    <submittedName>
        <fullName evidence="4">Integrase domain-containing protein</fullName>
    </submittedName>
</protein>